<dbReference type="RefSeq" id="WP_018710118.1">
    <property type="nucleotide sequence ID" value="NZ_CALULB010000035.1"/>
</dbReference>
<sequence length="346" mass="39975">MNNNYYCIIMAGGTGRRFWPYSRKALPKQFLDFFGTGQTMLQQTYERYKQIVSPENIYITTHSDYRDIVLKQLPDVRENQLIVEEERRNTAPSIAYAAHVLMNINPNATMIVAPSDNLIMRPEAFKEAMLKGLDFASRSEKLVNIGIKPTYPETGYGYIQIDEEEECGFHKIKTFIEKPAGEFAKMFVESNEFYWNTGIFIWHVKTILEAFHNIMPDICPRVEADMPDFRTCPNSSIDTRVLEKSDNVYVQVCDFGWADIGTWKSLYDNLPKDRNKNVIINSDTLLYNCKNNIIQLPEGKLAVIQDLDGYLVAEQGNALIICKKDDQQSLRKFVNDVEMKFGEKYL</sequence>
<protein>
    <submittedName>
        <fullName evidence="2">Mannose-1-phosphate guanylyltransferase</fullName>
    </submittedName>
</protein>
<feature type="domain" description="Nucleotidyl transferase" evidence="1">
    <location>
        <begin position="8"/>
        <end position="273"/>
    </location>
</feature>
<dbReference type="GO" id="GO:0004475">
    <property type="term" value="F:mannose-1-phosphate guanylyltransferase (GTP) activity"/>
    <property type="evidence" value="ECO:0007669"/>
    <property type="project" value="InterPro"/>
</dbReference>
<dbReference type="Proteomes" id="UP001204579">
    <property type="component" value="Unassembled WGS sequence"/>
</dbReference>
<accession>A0AAW5NA97</accession>
<keyword evidence="3" id="KW-1185">Reference proteome</keyword>
<dbReference type="GeneID" id="82442633"/>
<gene>
    <name evidence="2" type="ORF">NW209_11055</name>
</gene>
<dbReference type="PANTHER" id="PTHR46390:SF1">
    <property type="entry name" value="MANNOSE-1-PHOSPHATE GUANYLYLTRANSFERASE"/>
    <property type="match status" value="1"/>
</dbReference>
<reference evidence="2 3" key="1">
    <citation type="submission" date="2022-08" db="EMBL/GenBank/DDBJ databases">
        <authorList>
            <person name="Zeman M."/>
            <person name="Kubasova T."/>
        </authorList>
    </citation>
    <scope>NUCLEOTIDE SEQUENCE [LARGE SCALE GENOMIC DNA]</scope>
    <source>
        <strain evidence="2 3">ET62</strain>
    </source>
</reference>
<organism evidence="2 3">
    <name type="scientific">Phocaeicola barnesiae</name>
    <dbReference type="NCBI Taxonomy" id="376804"/>
    <lineage>
        <taxon>Bacteria</taxon>
        <taxon>Pseudomonadati</taxon>
        <taxon>Bacteroidota</taxon>
        <taxon>Bacteroidia</taxon>
        <taxon>Bacteroidales</taxon>
        <taxon>Bacteroidaceae</taxon>
        <taxon>Phocaeicola</taxon>
    </lineage>
</organism>
<dbReference type="CDD" id="cd02509">
    <property type="entry name" value="GDP-M1P_Guanylyltransferase"/>
    <property type="match status" value="1"/>
</dbReference>
<dbReference type="InterPro" id="IPR005835">
    <property type="entry name" value="NTP_transferase_dom"/>
</dbReference>
<dbReference type="SUPFAM" id="SSF53448">
    <property type="entry name" value="Nucleotide-diphospho-sugar transferases"/>
    <property type="match status" value="1"/>
</dbReference>
<dbReference type="SUPFAM" id="SSF159283">
    <property type="entry name" value="Guanosine diphospho-D-mannose pyrophosphorylase/mannose-6-phosphate isomerase linker domain"/>
    <property type="match status" value="1"/>
</dbReference>
<dbReference type="Gene3D" id="3.90.550.10">
    <property type="entry name" value="Spore Coat Polysaccharide Biosynthesis Protein SpsA, Chain A"/>
    <property type="match status" value="1"/>
</dbReference>
<keyword evidence="2" id="KW-0548">Nucleotidyltransferase</keyword>
<dbReference type="InterPro" id="IPR051161">
    <property type="entry name" value="Mannose-6P_isomerase_type2"/>
</dbReference>
<dbReference type="AlphaFoldDB" id="A0AAW5NA97"/>
<dbReference type="EMBL" id="JANRHJ010000012">
    <property type="protein sequence ID" value="MCR8874545.1"/>
    <property type="molecule type" value="Genomic_DNA"/>
</dbReference>
<evidence type="ECO:0000313" key="3">
    <source>
        <dbReference type="Proteomes" id="UP001204579"/>
    </source>
</evidence>
<evidence type="ECO:0000313" key="2">
    <source>
        <dbReference type="EMBL" id="MCR8874545.1"/>
    </source>
</evidence>
<evidence type="ECO:0000259" key="1">
    <source>
        <dbReference type="Pfam" id="PF00483"/>
    </source>
</evidence>
<proteinExistence type="predicted"/>
<keyword evidence="2" id="KW-0808">Transferase</keyword>
<dbReference type="Pfam" id="PF00483">
    <property type="entry name" value="NTP_transferase"/>
    <property type="match status" value="1"/>
</dbReference>
<dbReference type="PANTHER" id="PTHR46390">
    <property type="entry name" value="MANNOSE-1-PHOSPHATE GUANYLYLTRANSFERASE"/>
    <property type="match status" value="1"/>
</dbReference>
<dbReference type="InterPro" id="IPR029044">
    <property type="entry name" value="Nucleotide-diphossugar_trans"/>
</dbReference>
<name>A0AAW5NA97_9BACT</name>
<dbReference type="GO" id="GO:0009298">
    <property type="term" value="P:GDP-mannose biosynthetic process"/>
    <property type="evidence" value="ECO:0007669"/>
    <property type="project" value="TreeGrafter"/>
</dbReference>
<comment type="caution">
    <text evidence="2">The sequence shown here is derived from an EMBL/GenBank/DDBJ whole genome shotgun (WGS) entry which is preliminary data.</text>
</comment>
<dbReference type="InterPro" id="IPR049577">
    <property type="entry name" value="GMPP_N"/>
</dbReference>